<evidence type="ECO:0000256" key="1">
    <source>
        <dbReference type="ARBA" id="ARBA00001933"/>
    </source>
</evidence>
<name>A0A2K9LI31_9GAMM</name>
<evidence type="ECO:0000256" key="8">
    <source>
        <dbReference type="ARBA" id="ARBA00047715"/>
    </source>
</evidence>
<dbReference type="InterPro" id="IPR050087">
    <property type="entry name" value="AON_synthase_class-II"/>
</dbReference>
<accession>A0A2K9LI31</accession>
<evidence type="ECO:0000256" key="7">
    <source>
        <dbReference type="ARBA" id="ARBA00022898"/>
    </source>
</evidence>
<dbReference type="PANTHER" id="PTHR13693:SF100">
    <property type="entry name" value="8-AMINO-7-OXONONANOATE SYNTHASE"/>
    <property type="match status" value="1"/>
</dbReference>
<protein>
    <recommendedName>
        <fullName evidence="9">8-amino-7-oxononanoate synthase</fullName>
        <shortName evidence="9">AONS</shortName>
        <ecNumber evidence="9">2.3.1.47</ecNumber>
    </recommendedName>
    <alternativeName>
        <fullName evidence="9">7-keto-8-amino-pelargonic acid synthase</fullName>
        <shortName evidence="9">7-KAP synthase</shortName>
        <shortName evidence="9">KAPA synthase</shortName>
    </alternativeName>
    <alternativeName>
        <fullName evidence="9">8-amino-7-ketopelargonate synthase</fullName>
    </alternativeName>
</protein>
<dbReference type="GO" id="GO:0008710">
    <property type="term" value="F:8-amino-7-oxononanoate synthase activity"/>
    <property type="evidence" value="ECO:0007669"/>
    <property type="project" value="UniProtKB-UniRule"/>
</dbReference>
<dbReference type="GO" id="GO:0009102">
    <property type="term" value="P:biotin biosynthetic process"/>
    <property type="evidence" value="ECO:0007669"/>
    <property type="project" value="UniProtKB-UniRule"/>
</dbReference>
<dbReference type="GO" id="GO:0030170">
    <property type="term" value="F:pyridoxal phosphate binding"/>
    <property type="evidence" value="ECO:0007669"/>
    <property type="project" value="UniProtKB-UniRule"/>
</dbReference>
<evidence type="ECO:0000256" key="9">
    <source>
        <dbReference type="HAMAP-Rule" id="MF_01693"/>
    </source>
</evidence>
<dbReference type="PANTHER" id="PTHR13693">
    <property type="entry name" value="CLASS II AMINOTRANSFERASE/8-AMINO-7-OXONONANOATE SYNTHASE"/>
    <property type="match status" value="1"/>
</dbReference>
<dbReference type="Gene3D" id="3.40.640.10">
    <property type="entry name" value="Type I PLP-dependent aspartate aminotransferase-like (Major domain)"/>
    <property type="match status" value="1"/>
</dbReference>
<dbReference type="UniPathway" id="UPA00078"/>
<feature type="modified residue" description="N6-(pyridoxal phosphate)lysine" evidence="9 10">
    <location>
        <position position="237"/>
    </location>
</feature>
<dbReference type="PROSITE" id="PS00599">
    <property type="entry name" value="AA_TRANSFER_CLASS_2"/>
    <property type="match status" value="1"/>
</dbReference>
<dbReference type="EMBL" id="CP022684">
    <property type="protein sequence ID" value="AUM12026.1"/>
    <property type="molecule type" value="Genomic_DNA"/>
</dbReference>
<dbReference type="KEGG" id="kak:Kalk_06145"/>
<keyword evidence="5 9" id="KW-0808">Transferase</keyword>
<evidence type="ECO:0000256" key="3">
    <source>
        <dbReference type="ARBA" id="ARBA00010008"/>
    </source>
</evidence>
<evidence type="ECO:0000256" key="6">
    <source>
        <dbReference type="ARBA" id="ARBA00022756"/>
    </source>
</evidence>
<dbReference type="NCBIfam" id="TIGR00858">
    <property type="entry name" value="bioF"/>
    <property type="match status" value="1"/>
</dbReference>
<feature type="binding site" evidence="9">
    <location>
        <position position="21"/>
    </location>
    <ligand>
        <name>substrate</name>
    </ligand>
</feature>
<feature type="binding site" evidence="9">
    <location>
        <begin position="108"/>
        <end position="109"/>
    </location>
    <ligand>
        <name>pyridoxal 5'-phosphate</name>
        <dbReference type="ChEBI" id="CHEBI:597326"/>
    </ligand>
</feature>
<dbReference type="Gene3D" id="3.90.1150.10">
    <property type="entry name" value="Aspartate Aminotransferase, domain 1"/>
    <property type="match status" value="1"/>
</dbReference>
<feature type="domain" description="Aminotransferase class I/classII large" evidence="11">
    <location>
        <begin position="43"/>
        <end position="379"/>
    </location>
</feature>
<feature type="binding site" evidence="9">
    <location>
        <position position="206"/>
    </location>
    <ligand>
        <name>pyridoxal 5'-phosphate</name>
        <dbReference type="ChEBI" id="CHEBI:597326"/>
    </ligand>
</feature>
<dbReference type="Pfam" id="PF00155">
    <property type="entry name" value="Aminotran_1_2"/>
    <property type="match status" value="1"/>
</dbReference>
<keyword evidence="6 9" id="KW-0093">Biotin biosynthesis</keyword>
<dbReference type="Proteomes" id="UP000235116">
    <property type="component" value="Chromosome"/>
</dbReference>
<dbReference type="InterPro" id="IPR004839">
    <property type="entry name" value="Aminotransferase_I/II_large"/>
</dbReference>
<gene>
    <name evidence="9 12" type="primary">bioF</name>
    <name evidence="12" type="ORF">Kalk_06145</name>
</gene>
<dbReference type="RefSeq" id="WP_101893363.1">
    <property type="nucleotide sequence ID" value="NZ_CP022684.1"/>
</dbReference>
<comment type="subunit">
    <text evidence="4 9">Homodimer.</text>
</comment>
<comment type="cofactor">
    <cofactor evidence="1 9 10">
        <name>pyridoxal 5'-phosphate</name>
        <dbReference type="ChEBI" id="CHEBI:597326"/>
    </cofactor>
</comment>
<dbReference type="AlphaFoldDB" id="A0A2K9LI31"/>
<dbReference type="SUPFAM" id="SSF53383">
    <property type="entry name" value="PLP-dependent transferases"/>
    <property type="match status" value="1"/>
</dbReference>
<dbReference type="HAMAP" id="MF_01693">
    <property type="entry name" value="BioF_aminotrans_2"/>
    <property type="match status" value="1"/>
</dbReference>
<feature type="binding site" evidence="9">
    <location>
        <position position="178"/>
    </location>
    <ligand>
        <name>pyridoxal 5'-phosphate</name>
        <dbReference type="ChEBI" id="CHEBI:597326"/>
    </ligand>
</feature>
<evidence type="ECO:0000256" key="2">
    <source>
        <dbReference type="ARBA" id="ARBA00004746"/>
    </source>
</evidence>
<feature type="binding site" evidence="9">
    <location>
        <position position="133"/>
    </location>
    <ligand>
        <name>substrate</name>
    </ligand>
</feature>
<evidence type="ECO:0000259" key="11">
    <source>
        <dbReference type="Pfam" id="PF00155"/>
    </source>
</evidence>
<comment type="pathway">
    <text evidence="2 9">Cofactor biosynthesis; biotin biosynthesis.</text>
</comment>
<sequence length="382" mass="41550">MSDPFQLAQRLQARRDQHLYRQRRVLESPQQAHIQCDGKTLRNFSSNDYLGLANHPAVVAASQKAAAEYGFGSGASHLVIGHSRVHHELEERLAEWVGRPRALLFSTGYMANLGVISALLERGDTVVQDKLNHASLLDGAQLSRGQLQRYHHNDLGSLQQRLQQAGGRVLVATDSVFSMDGDIAPLQDMAHLCQQQNAWLMVDDAHGLGVLGQGHGCLREYDLGLEQVPVYMGTLGKALGSYGAFVAGSEDLIEFLIQSARSYIYTTAMPPSVAAASLASLEVLAAERWRVERLQDLIGRFTRGALAMGLPMMPSTTAIQPLLVHDSEQALQLSATLLERGFLVGAIRPPTVPANAARLRITLSAAHSEQDIDDLLNALASN</sequence>
<proteinExistence type="inferred from homology"/>
<keyword evidence="7 9" id="KW-0663">Pyridoxal phosphate</keyword>
<dbReference type="CDD" id="cd06454">
    <property type="entry name" value="KBL_like"/>
    <property type="match status" value="1"/>
</dbReference>
<comment type="similarity">
    <text evidence="3 9">Belongs to the class-II pyridoxal-phosphate-dependent aminotransferase family. BioF subfamily.</text>
</comment>
<dbReference type="InterPro" id="IPR015422">
    <property type="entry name" value="PyrdxlP-dep_Trfase_small"/>
</dbReference>
<dbReference type="InterPro" id="IPR004723">
    <property type="entry name" value="AONS_Archaea/Proteobacteria"/>
</dbReference>
<evidence type="ECO:0000256" key="5">
    <source>
        <dbReference type="ARBA" id="ARBA00022679"/>
    </source>
</evidence>
<feature type="binding site" evidence="9">
    <location>
        <position position="351"/>
    </location>
    <ligand>
        <name>substrate</name>
    </ligand>
</feature>
<dbReference type="EC" id="2.3.1.47" evidence="9"/>
<evidence type="ECO:0000256" key="10">
    <source>
        <dbReference type="PIRSR" id="PIRSR604723-51"/>
    </source>
</evidence>
<dbReference type="InterPro" id="IPR022834">
    <property type="entry name" value="AONS_Proteobacteria"/>
</dbReference>
<comment type="catalytic activity">
    <reaction evidence="8 9">
        <text>6-carboxyhexanoyl-[ACP] + L-alanine + H(+) = (8S)-8-amino-7-oxononanoate + holo-[ACP] + CO2</text>
        <dbReference type="Rhea" id="RHEA:42288"/>
        <dbReference type="Rhea" id="RHEA-COMP:9685"/>
        <dbReference type="Rhea" id="RHEA-COMP:9955"/>
        <dbReference type="ChEBI" id="CHEBI:15378"/>
        <dbReference type="ChEBI" id="CHEBI:16526"/>
        <dbReference type="ChEBI" id="CHEBI:57972"/>
        <dbReference type="ChEBI" id="CHEBI:64479"/>
        <dbReference type="ChEBI" id="CHEBI:78846"/>
        <dbReference type="ChEBI" id="CHEBI:149468"/>
        <dbReference type="EC" id="2.3.1.47"/>
    </reaction>
</comment>
<evidence type="ECO:0000256" key="4">
    <source>
        <dbReference type="ARBA" id="ARBA00011738"/>
    </source>
</evidence>
<comment type="function">
    <text evidence="9">Catalyzes the decarboxylative condensation of pimeloyl-[acyl-carrier protein] and L-alanine to produce 8-amino-7-oxononanoate (AON), [acyl-carrier protein], and carbon dioxide.</text>
</comment>
<keyword evidence="13" id="KW-1185">Reference proteome</keyword>
<feature type="binding site" evidence="9">
    <location>
        <position position="234"/>
    </location>
    <ligand>
        <name>pyridoxal 5'-phosphate</name>
        <dbReference type="ChEBI" id="CHEBI:597326"/>
    </ligand>
</feature>
<evidence type="ECO:0000313" key="12">
    <source>
        <dbReference type="EMBL" id="AUM12026.1"/>
    </source>
</evidence>
<organism evidence="12 13">
    <name type="scientific">Ketobacter alkanivorans</name>
    <dbReference type="NCBI Taxonomy" id="1917421"/>
    <lineage>
        <taxon>Bacteria</taxon>
        <taxon>Pseudomonadati</taxon>
        <taxon>Pseudomonadota</taxon>
        <taxon>Gammaproteobacteria</taxon>
        <taxon>Pseudomonadales</taxon>
        <taxon>Ketobacteraceae</taxon>
        <taxon>Ketobacter</taxon>
    </lineage>
</organism>
<dbReference type="InterPro" id="IPR015421">
    <property type="entry name" value="PyrdxlP-dep_Trfase_major"/>
</dbReference>
<dbReference type="InterPro" id="IPR015424">
    <property type="entry name" value="PyrdxlP-dep_Trfase"/>
</dbReference>
<dbReference type="OrthoDB" id="9807157at2"/>
<dbReference type="InterPro" id="IPR001917">
    <property type="entry name" value="Aminotrans_II_pyridoxalP_BS"/>
</dbReference>
<reference evidence="13" key="1">
    <citation type="submission" date="2017-08" db="EMBL/GenBank/DDBJ databases">
        <title>Direct submision.</title>
        <authorList>
            <person name="Kim S.-J."/>
            <person name="Rhee S.-K."/>
        </authorList>
    </citation>
    <scope>NUCLEOTIDE SEQUENCE [LARGE SCALE GENOMIC DNA]</scope>
    <source>
        <strain evidence="13">GI5</strain>
    </source>
</reference>
<evidence type="ECO:0000313" key="13">
    <source>
        <dbReference type="Proteomes" id="UP000235116"/>
    </source>
</evidence>